<protein>
    <submittedName>
        <fullName evidence="6">TetR family transcriptional regulator</fullName>
    </submittedName>
</protein>
<dbReference type="InterPro" id="IPR050109">
    <property type="entry name" value="HTH-type_TetR-like_transc_reg"/>
</dbReference>
<dbReference type="AlphaFoldDB" id="A0A0U1DK49"/>
<dbReference type="GO" id="GO:0003700">
    <property type="term" value="F:DNA-binding transcription factor activity"/>
    <property type="evidence" value="ECO:0007669"/>
    <property type="project" value="TreeGrafter"/>
</dbReference>
<name>A0A0U1DK49_9MYCO</name>
<gene>
    <name evidence="6" type="ORF">BN000_03975</name>
</gene>
<evidence type="ECO:0000259" key="5">
    <source>
        <dbReference type="PROSITE" id="PS50977"/>
    </source>
</evidence>
<feature type="domain" description="HTH tetR-type" evidence="5">
    <location>
        <begin position="33"/>
        <end position="93"/>
    </location>
</feature>
<evidence type="ECO:0000313" key="6">
    <source>
        <dbReference type="EMBL" id="CQD17831.1"/>
    </source>
</evidence>
<reference evidence="7" key="1">
    <citation type="submission" date="2015-03" db="EMBL/GenBank/DDBJ databases">
        <authorList>
            <person name="Urmite Genomes"/>
        </authorList>
    </citation>
    <scope>NUCLEOTIDE SEQUENCE [LARGE SCALE GENOMIC DNA]</scope>
    <source>
        <strain evidence="7">CSUR P1344</strain>
    </source>
</reference>
<keyword evidence="1" id="KW-0805">Transcription regulation</keyword>
<evidence type="ECO:0000256" key="3">
    <source>
        <dbReference type="ARBA" id="ARBA00023163"/>
    </source>
</evidence>
<dbReference type="Proteomes" id="UP000199601">
    <property type="component" value="Unassembled WGS sequence"/>
</dbReference>
<dbReference type="Gene3D" id="1.10.357.10">
    <property type="entry name" value="Tetracycline Repressor, domain 2"/>
    <property type="match status" value="1"/>
</dbReference>
<evidence type="ECO:0000256" key="4">
    <source>
        <dbReference type="PROSITE-ProRule" id="PRU00335"/>
    </source>
</evidence>
<dbReference type="Pfam" id="PF00440">
    <property type="entry name" value="TetR_N"/>
    <property type="match status" value="1"/>
</dbReference>
<accession>A0A0U1DK49</accession>
<dbReference type="PROSITE" id="PS50977">
    <property type="entry name" value="HTH_TETR_2"/>
    <property type="match status" value="1"/>
</dbReference>
<dbReference type="InterPro" id="IPR025996">
    <property type="entry name" value="MT1864/Rv1816-like_C"/>
</dbReference>
<dbReference type="InterPro" id="IPR009057">
    <property type="entry name" value="Homeodomain-like_sf"/>
</dbReference>
<keyword evidence="3" id="KW-0804">Transcription</keyword>
<dbReference type="PANTHER" id="PTHR30055:SF220">
    <property type="entry name" value="TETR-FAMILY REGULATORY PROTEIN"/>
    <property type="match status" value="1"/>
</dbReference>
<keyword evidence="7" id="KW-1185">Reference proteome</keyword>
<dbReference type="InterPro" id="IPR036271">
    <property type="entry name" value="Tet_transcr_reg_TetR-rel_C_sf"/>
</dbReference>
<sequence length="220" mass="22906">MALTYLGNVNIVNMATARKPPGGAKRRDSYHHGDLKRALTSAALSLVAEKGPKGFTLTEAARRAGVSAAAPYRHFADKAALLATVAEQGFRELHAALNAAAEAAPGPRDRVAELGRAYVRWAVAHPDHYRVMFGAELSKADHPDLATAGEQAFGDLLGAIAACQQAGFVGGEDPRELAAPLWSLVHGVASLAIDGDLRAVGIEQDPDAIVAGVVAQMLSG</sequence>
<dbReference type="SUPFAM" id="SSF48498">
    <property type="entry name" value="Tetracyclin repressor-like, C-terminal domain"/>
    <property type="match status" value="1"/>
</dbReference>
<keyword evidence="2 4" id="KW-0238">DNA-binding</keyword>
<dbReference type="SUPFAM" id="SSF46689">
    <property type="entry name" value="Homeodomain-like"/>
    <property type="match status" value="1"/>
</dbReference>
<dbReference type="PRINTS" id="PR00455">
    <property type="entry name" value="HTHTETR"/>
</dbReference>
<evidence type="ECO:0000256" key="1">
    <source>
        <dbReference type="ARBA" id="ARBA00023015"/>
    </source>
</evidence>
<dbReference type="InterPro" id="IPR001647">
    <property type="entry name" value="HTH_TetR"/>
</dbReference>
<dbReference type="PANTHER" id="PTHR30055">
    <property type="entry name" value="HTH-TYPE TRANSCRIPTIONAL REGULATOR RUTR"/>
    <property type="match status" value="1"/>
</dbReference>
<feature type="DNA-binding region" description="H-T-H motif" evidence="4">
    <location>
        <begin position="56"/>
        <end position="75"/>
    </location>
</feature>
<evidence type="ECO:0000313" key="7">
    <source>
        <dbReference type="Proteomes" id="UP000199601"/>
    </source>
</evidence>
<organism evidence="6 7">
    <name type="scientific">Mycobacterium europaeum</name>
    <dbReference type="NCBI Taxonomy" id="761804"/>
    <lineage>
        <taxon>Bacteria</taxon>
        <taxon>Bacillati</taxon>
        <taxon>Actinomycetota</taxon>
        <taxon>Actinomycetes</taxon>
        <taxon>Mycobacteriales</taxon>
        <taxon>Mycobacteriaceae</taxon>
        <taxon>Mycobacterium</taxon>
        <taxon>Mycobacterium simiae complex</taxon>
    </lineage>
</organism>
<dbReference type="EMBL" id="CTEC01000002">
    <property type="protein sequence ID" value="CQD17831.1"/>
    <property type="molecule type" value="Genomic_DNA"/>
</dbReference>
<proteinExistence type="predicted"/>
<dbReference type="Pfam" id="PF13305">
    <property type="entry name" value="TetR_C_33"/>
    <property type="match status" value="1"/>
</dbReference>
<dbReference type="GO" id="GO:0000976">
    <property type="term" value="F:transcription cis-regulatory region binding"/>
    <property type="evidence" value="ECO:0007669"/>
    <property type="project" value="TreeGrafter"/>
</dbReference>
<evidence type="ECO:0000256" key="2">
    <source>
        <dbReference type="ARBA" id="ARBA00023125"/>
    </source>
</evidence>